<dbReference type="PANTHER" id="PTHR42743">
    <property type="entry name" value="AMINO-ACID AMINOTRANSFERASE"/>
    <property type="match status" value="1"/>
</dbReference>
<dbReference type="SUPFAM" id="SSF56752">
    <property type="entry name" value="D-aminoacid aminotransferase-like PLP-dependent enzymes"/>
    <property type="match status" value="1"/>
</dbReference>
<dbReference type="Gene3D" id="3.30.470.10">
    <property type="match status" value="1"/>
</dbReference>
<comment type="similarity">
    <text evidence="1">Belongs to the class-IV pyridoxal-phosphate-dependent aminotransferase family.</text>
</comment>
<dbReference type="PaxDb" id="2903-EOD31233"/>
<dbReference type="InterPro" id="IPR050571">
    <property type="entry name" value="Class-IV_PLP-Dep_Aminotrnsfr"/>
</dbReference>
<name>A0A0D3K648_EMIH1</name>
<dbReference type="KEGG" id="ehx:EMIHUDRAFT_112960"/>
<dbReference type="RefSeq" id="XP_005783662.1">
    <property type="nucleotide sequence ID" value="XM_005783605.1"/>
</dbReference>
<protein>
    <recommendedName>
        <fullName evidence="4">Aminodeoxychorismate lyase</fullName>
    </recommendedName>
</protein>
<dbReference type="InterPro" id="IPR043131">
    <property type="entry name" value="BCAT-like_N"/>
</dbReference>
<reference evidence="2" key="2">
    <citation type="submission" date="2024-10" db="UniProtKB">
        <authorList>
            <consortium name="EnsemblProtists"/>
        </authorList>
    </citation>
    <scope>IDENTIFICATION</scope>
</reference>
<evidence type="ECO:0008006" key="4">
    <source>
        <dbReference type="Google" id="ProtNLM"/>
    </source>
</evidence>
<keyword evidence="3" id="KW-1185">Reference proteome</keyword>
<dbReference type="EnsemblProtists" id="EOD31233">
    <property type="protein sequence ID" value="EOD31233"/>
    <property type="gene ID" value="EMIHUDRAFT_112960"/>
</dbReference>
<reference evidence="3" key="1">
    <citation type="journal article" date="2013" name="Nature">
        <title>Pan genome of the phytoplankton Emiliania underpins its global distribution.</title>
        <authorList>
            <person name="Read B.A."/>
            <person name="Kegel J."/>
            <person name="Klute M.J."/>
            <person name="Kuo A."/>
            <person name="Lefebvre S.C."/>
            <person name="Maumus F."/>
            <person name="Mayer C."/>
            <person name="Miller J."/>
            <person name="Monier A."/>
            <person name="Salamov A."/>
            <person name="Young J."/>
            <person name="Aguilar M."/>
            <person name="Claverie J.M."/>
            <person name="Frickenhaus S."/>
            <person name="Gonzalez K."/>
            <person name="Herman E.K."/>
            <person name="Lin Y.C."/>
            <person name="Napier J."/>
            <person name="Ogata H."/>
            <person name="Sarno A.F."/>
            <person name="Shmutz J."/>
            <person name="Schroeder D."/>
            <person name="de Vargas C."/>
            <person name="Verret F."/>
            <person name="von Dassow P."/>
            <person name="Valentin K."/>
            <person name="Van de Peer Y."/>
            <person name="Wheeler G."/>
            <person name="Dacks J.B."/>
            <person name="Delwiche C.F."/>
            <person name="Dyhrman S.T."/>
            <person name="Glockner G."/>
            <person name="John U."/>
            <person name="Richards T."/>
            <person name="Worden A.Z."/>
            <person name="Zhang X."/>
            <person name="Grigoriev I.V."/>
            <person name="Allen A.E."/>
            <person name="Bidle K."/>
            <person name="Borodovsky M."/>
            <person name="Bowler C."/>
            <person name="Brownlee C."/>
            <person name="Cock J.M."/>
            <person name="Elias M."/>
            <person name="Gladyshev V.N."/>
            <person name="Groth M."/>
            <person name="Guda C."/>
            <person name="Hadaegh A."/>
            <person name="Iglesias-Rodriguez M.D."/>
            <person name="Jenkins J."/>
            <person name="Jones B.M."/>
            <person name="Lawson T."/>
            <person name="Leese F."/>
            <person name="Lindquist E."/>
            <person name="Lobanov A."/>
            <person name="Lomsadze A."/>
            <person name="Malik S.B."/>
            <person name="Marsh M.E."/>
            <person name="Mackinder L."/>
            <person name="Mock T."/>
            <person name="Mueller-Roeber B."/>
            <person name="Pagarete A."/>
            <person name="Parker M."/>
            <person name="Probert I."/>
            <person name="Quesneville H."/>
            <person name="Raines C."/>
            <person name="Rensing S.A."/>
            <person name="Riano-Pachon D.M."/>
            <person name="Richier S."/>
            <person name="Rokitta S."/>
            <person name="Shiraiwa Y."/>
            <person name="Soanes D.M."/>
            <person name="van der Giezen M."/>
            <person name="Wahlund T.M."/>
            <person name="Williams B."/>
            <person name="Wilson W."/>
            <person name="Wolfe G."/>
            <person name="Wurch L.L."/>
        </authorList>
    </citation>
    <scope>NUCLEOTIDE SEQUENCE</scope>
</reference>
<dbReference type="eggNOG" id="KOG0975">
    <property type="taxonomic scope" value="Eukaryota"/>
</dbReference>
<dbReference type="InterPro" id="IPR001544">
    <property type="entry name" value="Aminotrans_IV"/>
</dbReference>
<dbReference type="PANTHER" id="PTHR42743:SF22">
    <property type="entry name" value="D-AMINO-ACID TRANSAMINASE, CHLOROPLASTIC"/>
    <property type="match status" value="1"/>
</dbReference>
<dbReference type="STRING" id="2903.R1D799"/>
<evidence type="ECO:0000256" key="1">
    <source>
        <dbReference type="ARBA" id="ARBA00009320"/>
    </source>
</evidence>
<dbReference type="GO" id="GO:0046394">
    <property type="term" value="P:carboxylic acid biosynthetic process"/>
    <property type="evidence" value="ECO:0007669"/>
    <property type="project" value="UniProtKB-ARBA"/>
</dbReference>
<dbReference type="InterPro" id="IPR036038">
    <property type="entry name" value="Aminotransferase-like"/>
</dbReference>
<dbReference type="HOGENOM" id="CLU_020844_0_0_1"/>
<organism evidence="2 3">
    <name type="scientific">Emiliania huxleyi (strain CCMP1516)</name>
    <dbReference type="NCBI Taxonomy" id="280463"/>
    <lineage>
        <taxon>Eukaryota</taxon>
        <taxon>Haptista</taxon>
        <taxon>Haptophyta</taxon>
        <taxon>Prymnesiophyceae</taxon>
        <taxon>Isochrysidales</taxon>
        <taxon>Noelaerhabdaceae</taxon>
        <taxon>Emiliania</taxon>
    </lineage>
</organism>
<sequence>MPAVVNDPAAWAKLVGAARSGKEGFFAFYSSVADAITTNVSLMTLPVDDHAIVRGHAVFDTCSLAEGRMYRLQVHLDRLFASAASARLPLPFGGDEAANRERITEIVRATCVASGRRSCDVRFWLTAGTGNLGVTPAGCTPSLYVLCFGGLPPLPGSEDADTVGISEATVPLKPAALAELKSNNYLLNALCMLAAKERGGTYGIGAAATIAGVLEFGVFLLAGDTHGYPVVRLDGEQIGDGRPGPVYAALKRLLLEDAATGNAHHEPLQAGGA</sequence>
<proteinExistence type="inferred from homology"/>
<dbReference type="Pfam" id="PF01063">
    <property type="entry name" value="Aminotran_4"/>
    <property type="match status" value="1"/>
</dbReference>
<dbReference type="Proteomes" id="UP000013827">
    <property type="component" value="Unassembled WGS sequence"/>
</dbReference>
<accession>A0A0D3K648</accession>
<dbReference type="AlphaFoldDB" id="A0A0D3K648"/>
<evidence type="ECO:0000313" key="2">
    <source>
        <dbReference type="EnsemblProtists" id="EOD31233"/>
    </source>
</evidence>
<dbReference type="GO" id="GO:0003824">
    <property type="term" value="F:catalytic activity"/>
    <property type="evidence" value="ECO:0007669"/>
    <property type="project" value="InterPro"/>
</dbReference>
<evidence type="ECO:0000313" key="3">
    <source>
        <dbReference type="Proteomes" id="UP000013827"/>
    </source>
</evidence>
<dbReference type="GeneID" id="17276506"/>